<gene>
    <name evidence="1" type="ORF">K1720_02655</name>
</gene>
<name>A0A9E7SDB1_9EURY</name>
<keyword evidence="2" id="KW-1185">Reference proteome</keyword>
<dbReference type="Pfam" id="PF04322">
    <property type="entry name" value="DUF473"/>
    <property type="match status" value="1"/>
</dbReference>
<dbReference type="Proteomes" id="UP001056425">
    <property type="component" value="Chromosome"/>
</dbReference>
<protein>
    <submittedName>
        <fullName evidence="1">DUF473 family protein</fullName>
    </submittedName>
</protein>
<dbReference type="AlphaFoldDB" id="A0A9E7SDB1"/>
<evidence type="ECO:0000313" key="2">
    <source>
        <dbReference type="Proteomes" id="UP001056425"/>
    </source>
</evidence>
<proteinExistence type="predicted"/>
<dbReference type="RefSeq" id="WP_055281052.1">
    <property type="nucleotide sequence ID" value="NZ_CP080572.1"/>
</dbReference>
<evidence type="ECO:0000313" key="1">
    <source>
        <dbReference type="EMBL" id="USH00387.1"/>
    </source>
</evidence>
<dbReference type="GeneID" id="72777209"/>
<dbReference type="KEGG" id="thei:K1720_02655"/>
<sequence>MELLVLAGIARKALDQILRNPYRTIEIRSARNVIVIQNLKPGERLFLTYETPQDITHGTEGVIAEILRIERMEQRIPWEESDEREQTVCRVQLRLKGLGKVIEVSKEENMVKVKVREMLPHEMAMG</sequence>
<dbReference type="EMBL" id="CP080572">
    <property type="protein sequence ID" value="USH00387.1"/>
    <property type="molecule type" value="Genomic_DNA"/>
</dbReference>
<organism evidence="1 2">
    <name type="scientific">Thermococcus argininiproducens</name>
    <dbReference type="NCBI Taxonomy" id="2866384"/>
    <lineage>
        <taxon>Archaea</taxon>
        <taxon>Methanobacteriati</taxon>
        <taxon>Methanobacteriota</taxon>
        <taxon>Thermococci</taxon>
        <taxon>Thermococcales</taxon>
        <taxon>Thermococcaceae</taxon>
        <taxon>Thermococcus</taxon>
    </lineage>
</organism>
<dbReference type="InterPro" id="IPR007417">
    <property type="entry name" value="DUF473"/>
</dbReference>
<accession>A0A9E7SDB1</accession>
<reference evidence="1 2" key="1">
    <citation type="submission" date="2021-08" db="EMBL/GenBank/DDBJ databases">
        <title>Thermococcus onnuriiensis IOH2.</title>
        <authorList>
            <person name="Park Y.-J."/>
        </authorList>
    </citation>
    <scope>NUCLEOTIDE SEQUENCE [LARGE SCALE GENOMIC DNA]</scope>
    <source>
        <strain evidence="1 2">IOH2</strain>
    </source>
</reference>